<dbReference type="GeneID" id="87822910"/>
<keyword evidence="1" id="KW-0040">ANK repeat</keyword>
<evidence type="ECO:0000256" key="1">
    <source>
        <dbReference type="PROSITE-ProRule" id="PRU00023"/>
    </source>
</evidence>
<keyword evidence="3" id="KW-1185">Reference proteome</keyword>
<dbReference type="AlphaFoldDB" id="A0AAN6U6F6"/>
<dbReference type="InterPro" id="IPR002110">
    <property type="entry name" value="Ankyrin_rpt"/>
</dbReference>
<dbReference type="RefSeq" id="XP_062650805.1">
    <property type="nucleotide sequence ID" value="XM_062786144.1"/>
</dbReference>
<dbReference type="PROSITE" id="PS50297">
    <property type="entry name" value="ANK_REP_REGION"/>
    <property type="match status" value="1"/>
</dbReference>
<dbReference type="PROSITE" id="PS50088">
    <property type="entry name" value="ANK_REPEAT"/>
    <property type="match status" value="1"/>
</dbReference>
<feature type="repeat" description="ANK" evidence="1">
    <location>
        <begin position="52"/>
        <end position="84"/>
    </location>
</feature>
<comment type="caution">
    <text evidence="2">The sequence shown here is derived from an EMBL/GenBank/DDBJ whole genome shotgun (WGS) entry which is preliminary data.</text>
</comment>
<protein>
    <recommendedName>
        <fullName evidence="4">Ankyrin repeat protein</fullName>
    </recommendedName>
</protein>
<gene>
    <name evidence="2" type="ORF">N657DRAFT_187132</name>
</gene>
<dbReference type="Proteomes" id="UP001302602">
    <property type="component" value="Unassembled WGS sequence"/>
</dbReference>
<organism evidence="2 3">
    <name type="scientific">Parathielavia appendiculata</name>
    <dbReference type="NCBI Taxonomy" id="2587402"/>
    <lineage>
        <taxon>Eukaryota</taxon>
        <taxon>Fungi</taxon>
        <taxon>Dikarya</taxon>
        <taxon>Ascomycota</taxon>
        <taxon>Pezizomycotina</taxon>
        <taxon>Sordariomycetes</taxon>
        <taxon>Sordariomycetidae</taxon>
        <taxon>Sordariales</taxon>
        <taxon>Chaetomiaceae</taxon>
        <taxon>Parathielavia</taxon>
    </lineage>
</organism>
<evidence type="ECO:0000313" key="3">
    <source>
        <dbReference type="Proteomes" id="UP001302602"/>
    </source>
</evidence>
<sequence>MPRTRNRNRGSAFLVVRIHSQPSALLELGVLPDGRHVHRVTGEICGCEICITLATPLRCAACRGQITCLDVLLEHGASINQIEGEVGSCLHAARLVDDGRHLSTSLRRVLTFDLSAMSTALFIGRLDTIKIEKSSRYASRKDSPGPTLLHDASRNMGPEVESYDADFQEILIDRVMEIWGERYSQTLKDAIHRCIGVVGAYPARKECFLGTKRTECTARPCSKDLEIFNLLTQQPSHIDI</sequence>
<dbReference type="Pfam" id="PF00023">
    <property type="entry name" value="Ank"/>
    <property type="match status" value="1"/>
</dbReference>
<dbReference type="Gene3D" id="1.25.40.20">
    <property type="entry name" value="Ankyrin repeat-containing domain"/>
    <property type="match status" value="1"/>
</dbReference>
<dbReference type="EMBL" id="MU853224">
    <property type="protein sequence ID" value="KAK4127034.1"/>
    <property type="molecule type" value="Genomic_DNA"/>
</dbReference>
<evidence type="ECO:0008006" key="4">
    <source>
        <dbReference type="Google" id="ProtNLM"/>
    </source>
</evidence>
<reference evidence="2" key="2">
    <citation type="submission" date="2023-05" db="EMBL/GenBank/DDBJ databases">
        <authorList>
            <consortium name="Lawrence Berkeley National Laboratory"/>
            <person name="Steindorff A."/>
            <person name="Hensen N."/>
            <person name="Bonometti L."/>
            <person name="Westerberg I."/>
            <person name="Brannstrom I.O."/>
            <person name="Guillou S."/>
            <person name="Cros-Aarteil S."/>
            <person name="Calhoun S."/>
            <person name="Haridas S."/>
            <person name="Kuo A."/>
            <person name="Mondo S."/>
            <person name="Pangilinan J."/>
            <person name="Riley R."/>
            <person name="Labutti K."/>
            <person name="Andreopoulos B."/>
            <person name="Lipzen A."/>
            <person name="Chen C."/>
            <person name="Yanf M."/>
            <person name="Daum C."/>
            <person name="Ng V."/>
            <person name="Clum A."/>
            <person name="Ohm R."/>
            <person name="Martin F."/>
            <person name="Silar P."/>
            <person name="Natvig D."/>
            <person name="Lalanne C."/>
            <person name="Gautier V."/>
            <person name="Ament-Velasquez S.L."/>
            <person name="Kruys A."/>
            <person name="Hutchinson M.I."/>
            <person name="Powell A.J."/>
            <person name="Barry K."/>
            <person name="Miller A.N."/>
            <person name="Grigoriev I.V."/>
            <person name="Debuchy R."/>
            <person name="Gladieux P."/>
            <person name="Thoren M.H."/>
            <person name="Johannesson H."/>
        </authorList>
    </citation>
    <scope>NUCLEOTIDE SEQUENCE</scope>
    <source>
        <strain evidence="2">CBS 731.68</strain>
    </source>
</reference>
<evidence type="ECO:0000313" key="2">
    <source>
        <dbReference type="EMBL" id="KAK4127034.1"/>
    </source>
</evidence>
<name>A0AAN6U6F6_9PEZI</name>
<proteinExistence type="predicted"/>
<dbReference type="SUPFAM" id="SSF48403">
    <property type="entry name" value="Ankyrin repeat"/>
    <property type="match status" value="1"/>
</dbReference>
<reference evidence="2" key="1">
    <citation type="journal article" date="2023" name="Mol. Phylogenet. Evol.">
        <title>Genome-scale phylogeny and comparative genomics of the fungal order Sordariales.</title>
        <authorList>
            <person name="Hensen N."/>
            <person name="Bonometti L."/>
            <person name="Westerberg I."/>
            <person name="Brannstrom I.O."/>
            <person name="Guillou S."/>
            <person name="Cros-Aarteil S."/>
            <person name="Calhoun S."/>
            <person name="Haridas S."/>
            <person name="Kuo A."/>
            <person name="Mondo S."/>
            <person name="Pangilinan J."/>
            <person name="Riley R."/>
            <person name="LaButti K."/>
            <person name="Andreopoulos B."/>
            <person name="Lipzen A."/>
            <person name="Chen C."/>
            <person name="Yan M."/>
            <person name="Daum C."/>
            <person name="Ng V."/>
            <person name="Clum A."/>
            <person name="Steindorff A."/>
            <person name="Ohm R.A."/>
            <person name="Martin F."/>
            <person name="Silar P."/>
            <person name="Natvig D.O."/>
            <person name="Lalanne C."/>
            <person name="Gautier V."/>
            <person name="Ament-Velasquez S.L."/>
            <person name="Kruys A."/>
            <person name="Hutchinson M.I."/>
            <person name="Powell A.J."/>
            <person name="Barry K."/>
            <person name="Miller A.N."/>
            <person name="Grigoriev I.V."/>
            <person name="Debuchy R."/>
            <person name="Gladieux P."/>
            <person name="Hiltunen Thoren M."/>
            <person name="Johannesson H."/>
        </authorList>
    </citation>
    <scope>NUCLEOTIDE SEQUENCE</scope>
    <source>
        <strain evidence="2">CBS 731.68</strain>
    </source>
</reference>
<accession>A0AAN6U6F6</accession>
<dbReference type="InterPro" id="IPR036770">
    <property type="entry name" value="Ankyrin_rpt-contain_sf"/>
</dbReference>